<proteinExistence type="predicted"/>
<dbReference type="PANTHER" id="PTHR31094">
    <property type="entry name" value="RIKEN CDNA 2310061I04 GENE"/>
    <property type="match status" value="1"/>
</dbReference>
<dbReference type="SUPFAM" id="SSF54427">
    <property type="entry name" value="NTF2-like"/>
    <property type="match status" value="1"/>
</dbReference>
<evidence type="ECO:0000313" key="3">
    <source>
        <dbReference type="Proteomes" id="UP000041254"/>
    </source>
</evidence>
<dbReference type="InterPro" id="IPR032710">
    <property type="entry name" value="NTF2-like_dom_sf"/>
</dbReference>
<feature type="compositionally biased region" description="Polar residues" evidence="1">
    <location>
        <begin position="451"/>
        <end position="461"/>
    </location>
</feature>
<dbReference type="PhylomeDB" id="A0A0G4F666"/>
<dbReference type="Pfam" id="PF10184">
    <property type="entry name" value="DUF2358"/>
    <property type="match status" value="1"/>
</dbReference>
<accession>A0A0G4F666</accession>
<keyword evidence="3" id="KW-1185">Reference proteome</keyword>
<dbReference type="InParanoid" id="A0A0G4F666"/>
<dbReference type="VEuPathDB" id="CryptoDB:Vbra_2502"/>
<dbReference type="AlphaFoldDB" id="A0A0G4F666"/>
<dbReference type="Gene3D" id="3.10.450.50">
    <property type="match status" value="1"/>
</dbReference>
<feature type="compositionally biased region" description="Basic and acidic residues" evidence="1">
    <location>
        <begin position="399"/>
        <end position="411"/>
    </location>
</feature>
<dbReference type="Proteomes" id="UP000041254">
    <property type="component" value="Unassembled WGS sequence"/>
</dbReference>
<reference evidence="2 3" key="1">
    <citation type="submission" date="2014-11" db="EMBL/GenBank/DDBJ databases">
        <authorList>
            <person name="Zhu J."/>
            <person name="Qi W."/>
            <person name="Song R."/>
        </authorList>
    </citation>
    <scope>NUCLEOTIDE SEQUENCE [LARGE SCALE GENOMIC DNA]</scope>
</reference>
<gene>
    <name evidence="2" type="ORF">Vbra_2502</name>
</gene>
<feature type="region of interest" description="Disordered" evidence="1">
    <location>
        <begin position="390"/>
        <end position="466"/>
    </location>
</feature>
<organism evidence="2 3">
    <name type="scientific">Vitrella brassicaformis (strain CCMP3155)</name>
    <dbReference type="NCBI Taxonomy" id="1169540"/>
    <lineage>
        <taxon>Eukaryota</taxon>
        <taxon>Sar</taxon>
        <taxon>Alveolata</taxon>
        <taxon>Colpodellida</taxon>
        <taxon>Vitrellaceae</taxon>
        <taxon>Vitrella</taxon>
    </lineage>
</organism>
<dbReference type="PANTHER" id="PTHR31094:SF2">
    <property type="entry name" value="RIKEN CDNA 2310061I04 GENE"/>
    <property type="match status" value="1"/>
</dbReference>
<sequence>MFADRRSTGVAAAPILELEGFREQVELDRAGDRRTLLLADLKELGSLVASGSTSSLLSGPLAVESNIEDMSELPLLQARVLQSFAPPDMFTPTVPPRLNKTVWKGDKHPEYDLRLGRLLDMITYGYPQLFDFEPDLELFAKDIVFEDPVGLQLRGRSTYKQIWKGLYYLRKSIDWYEIRHHVVWDPYMEVVRVSWHLKLKAPMVSDLIYADGISVYYVNDDGLVTKHQVTLLNARPPWLWRVLNIKGWLYYLTPSGPQIQWTQSGHNPGEGNHERNDWKRYYTRVKENFLLGLQEPERGPPTLRRLLLLVEPLPHPRSDHECQHIPRQGRGGELPSIDQGRSWSTARCCAVRDELIKELEGLWLYNRCQHVYPVYLNDTGHVVSDTSDKVPLSDFPDGYSKDDLLKVPPRDKYRRLRATQDPPHAPLTRIGQLKAALRKTAQQSRRREHPSSQGGQPSQLAQGAFGTCHRSFGDGLHRGKEKALRAALECRLQHLQGHGCPKCRDLGSGWEEFQQRDNRRLEIERVDSCIEEVEAAIRDGREVSPPPGMGGRASGMAWDTSHTVDGQPRCQIRFTPAQPPMDTSMKALLAAL</sequence>
<evidence type="ECO:0000313" key="2">
    <source>
        <dbReference type="EMBL" id="CEM07890.1"/>
    </source>
</evidence>
<dbReference type="EMBL" id="CDMY01000380">
    <property type="protein sequence ID" value="CEM07890.1"/>
    <property type="molecule type" value="Genomic_DNA"/>
</dbReference>
<evidence type="ECO:0000256" key="1">
    <source>
        <dbReference type="SAM" id="MobiDB-lite"/>
    </source>
</evidence>
<feature type="region of interest" description="Disordered" evidence="1">
    <location>
        <begin position="318"/>
        <end position="337"/>
    </location>
</feature>
<dbReference type="InterPro" id="IPR018790">
    <property type="entry name" value="DUF2358"/>
</dbReference>
<dbReference type="OrthoDB" id="44820at2759"/>
<protein>
    <submittedName>
        <fullName evidence="2">Uncharacterized protein</fullName>
    </submittedName>
</protein>
<name>A0A0G4F666_VITBC</name>